<evidence type="ECO:0000256" key="1">
    <source>
        <dbReference type="ARBA" id="ARBA00022737"/>
    </source>
</evidence>
<evidence type="ECO:0000313" key="3">
    <source>
        <dbReference type="EMBL" id="CAG2226416.1"/>
    </source>
</evidence>
<accession>A0A8S3SZ08</accession>
<dbReference type="InterPro" id="IPR032171">
    <property type="entry name" value="COR-A"/>
</dbReference>
<reference evidence="3" key="1">
    <citation type="submission" date="2021-03" db="EMBL/GenBank/DDBJ databases">
        <authorList>
            <person name="Bekaert M."/>
        </authorList>
    </citation>
    <scope>NUCLEOTIDE SEQUENCE</scope>
</reference>
<evidence type="ECO:0000313" key="4">
    <source>
        <dbReference type="Proteomes" id="UP000683360"/>
    </source>
</evidence>
<dbReference type="Pfam" id="PF16095">
    <property type="entry name" value="COR-A"/>
    <property type="match status" value="1"/>
</dbReference>
<dbReference type="InterPro" id="IPR027417">
    <property type="entry name" value="P-loop_NTPase"/>
</dbReference>
<protein>
    <recommendedName>
        <fullName evidence="2">COR domain-containing protein</fullName>
    </recommendedName>
</protein>
<organism evidence="3 4">
    <name type="scientific">Mytilus edulis</name>
    <name type="common">Blue mussel</name>
    <dbReference type="NCBI Taxonomy" id="6550"/>
    <lineage>
        <taxon>Eukaryota</taxon>
        <taxon>Metazoa</taxon>
        <taxon>Spiralia</taxon>
        <taxon>Lophotrochozoa</taxon>
        <taxon>Mollusca</taxon>
        <taxon>Bivalvia</taxon>
        <taxon>Autobranchia</taxon>
        <taxon>Pteriomorphia</taxon>
        <taxon>Mytilida</taxon>
        <taxon>Mytiloidea</taxon>
        <taxon>Mytilidae</taxon>
        <taxon>Mytilinae</taxon>
        <taxon>Mytilus</taxon>
    </lineage>
</organism>
<sequence length="716" mass="83140">MVGCNSQPPIKSVDISSTTEVVKDRGIIGKLKKLFDVQKDVTEINVSITKDRFLKKSIKAGKKKLHQKKIAPVIIWDFGGQDVFYSTHQTFLTYRAIYLIVLDGSRTLDDPFPFEQYLPGKSGPKTARDYLRFWINTIVTYCKGSGPGFPKIMIVLTHKDQLKAMEVEPRRHKLFREIEKMFSGSPLLSHLVIKEQIFVNAKNKRDPEMAKIKKVITEQAMMQPTWGQHLPKCFIPLELEFESLLSRNDLLITMEQMERINSLQPVRPLTEEELKVFLKFQHSVGRILYFDEVNLDKHIILSPTHLIDAFKSIVTDRSFCKGDTKRLKSWDLMSKKGIIEKTSIEKIWKKKKNIKFKDHKEYLLGVMTYLDILVEPKRYNKTQTRIPAEFYYVASMVRTSDTTGYLMSPTFAKRNIAIAFRHSSSMIPPALSFRFISYCLSIFAVKKYGQKDDELLFHRSAVFNIDQSLDMCVNCDDEIIVVRLVHLRNRTLIMKDLASSIRECLTVALEKIMTDTEFLEQIPSDIHLHRLSMQYSINETKELAMHLGMDYQTWDDLYVTFGEEPERLKFEALHKTVVGTHLTFNDIRKAVEIGKIRTIHSLCRVVRGNPIDFDQEPEKWDLVPTEEHLDRVAPLVGNNSLSFLVELGMKFQTWEEIKYKQAERDLVKLNRHILQEWKSNFCSLHNIRPSLRDIGKAFNNIGKNIKIIENVLADLL</sequence>
<dbReference type="SUPFAM" id="SSF52540">
    <property type="entry name" value="P-loop containing nucleoside triphosphate hydrolases"/>
    <property type="match status" value="1"/>
</dbReference>
<dbReference type="PANTHER" id="PTHR47679">
    <property type="entry name" value="PROTEIN TORNADO 1"/>
    <property type="match status" value="1"/>
</dbReference>
<proteinExistence type="predicted"/>
<dbReference type="Gene3D" id="3.40.50.300">
    <property type="entry name" value="P-loop containing nucleotide triphosphate hydrolases"/>
    <property type="match status" value="1"/>
</dbReference>
<dbReference type="EMBL" id="CAJPWZ010001900">
    <property type="protein sequence ID" value="CAG2226416.1"/>
    <property type="molecule type" value="Genomic_DNA"/>
</dbReference>
<gene>
    <name evidence="3" type="ORF">MEDL_39492</name>
</gene>
<dbReference type="AlphaFoldDB" id="A0A8S3SZ08"/>
<dbReference type="Proteomes" id="UP000683360">
    <property type="component" value="Unassembled WGS sequence"/>
</dbReference>
<dbReference type="OrthoDB" id="6088889at2759"/>
<keyword evidence="1" id="KW-0677">Repeat</keyword>
<name>A0A8S3SZ08_MYTED</name>
<dbReference type="PANTHER" id="PTHR47679:SF2">
    <property type="entry name" value="C-TERMINAL OF ROC (COR) DOMAIN-CONTAINING PROTEIN"/>
    <property type="match status" value="1"/>
</dbReference>
<keyword evidence="4" id="KW-1185">Reference proteome</keyword>
<dbReference type="Pfam" id="PF08477">
    <property type="entry name" value="Roc"/>
    <property type="match status" value="1"/>
</dbReference>
<feature type="domain" description="COR" evidence="2">
    <location>
        <begin position="235"/>
        <end position="378"/>
    </location>
</feature>
<dbReference type="Gene3D" id="3.30.70.1390">
    <property type="entry name" value="ROC domain from the Parkinson's disease-associated leucine-rich repeat kinase 2"/>
    <property type="match status" value="1"/>
</dbReference>
<evidence type="ECO:0000259" key="2">
    <source>
        <dbReference type="Pfam" id="PF16095"/>
    </source>
</evidence>
<comment type="caution">
    <text evidence="3">The sequence shown here is derived from an EMBL/GenBank/DDBJ whole genome shotgun (WGS) entry which is preliminary data.</text>
</comment>